<feature type="transmembrane region" description="Helical" evidence="7">
    <location>
        <begin position="791"/>
        <end position="814"/>
    </location>
</feature>
<evidence type="ECO:0000256" key="2">
    <source>
        <dbReference type="ARBA" id="ARBA00022475"/>
    </source>
</evidence>
<keyword evidence="2" id="KW-1003">Cell membrane</keyword>
<feature type="transmembrane region" description="Helical" evidence="7">
    <location>
        <begin position="20"/>
        <end position="44"/>
    </location>
</feature>
<dbReference type="InterPro" id="IPR050250">
    <property type="entry name" value="Macrolide_Exporter_MacB"/>
</dbReference>
<gene>
    <name evidence="10" type="ORF">H9647_13880</name>
</gene>
<dbReference type="Pfam" id="PF12704">
    <property type="entry name" value="MacB_PCD"/>
    <property type="match status" value="1"/>
</dbReference>
<keyword evidence="5 7" id="KW-0472">Membrane</keyword>
<protein>
    <submittedName>
        <fullName evidence="10">ABC transporter permease</fullName>
    </submittedName>
</protein>
<evidence type="ECO:0000259" key="8">
    <source>
        <dbReference type="Pfam" id="PF02687"/>
    </source>
</evidence>
<dbReference type="InterPro" id="IPR025857">
    <property type="entry name" value="MacB_PCD"/>
</dbReference>
<feature type="transmembrane region" description="Helical" evidence="7">
    <location>
        <begin position="461"/>
        <end position="483"/>
    </location>
</feature>
<dbReference type="PANTHER" id="PTHR30572:SF4">
    <property type="entry name" value="ABC TRANSPORTER PERMEASE YTRF"/>
    <property type="match status" value="1"/>
</dbReference>
<dbReference type="Pfam" id="PF02687">
    <property type="entry name" value="FtsX"/>
    <property type="match status" value="2"/>
</dbReference>
<feature type="transmembrane region" description="Helical" evidence="7">
    <location>
        <begin position="336"/>
        <end position="369"/>
    </location>
</feature>
<dbReference type="RefSeq" id="WP_191800922.1">
    <property type="nucleotide sequence ID" value="NZ_JACSQL010000006.1"/>
</dbReference>
<feature type="transmembrane region" description="Helical" evidence="7">
    <location>
        <begin position="284"/>
        <end position="308"/>
    </location>
</feature>
<dbReference type="PANTHER" id="PTHR30572">
    <property type="entry name" value="MEMBRANE COMPONENT OF TRANSPORTER-RELATED"/>
    <property type="match status" value="1"/>
</dbReference>
<evidence type="ECO:0000256" key="4">
    <source>
        <dbReference type="ARBA" id="ARBA00022989"/>
    </source>
</evidence>
<proteinExistence type="inferred from homology"/>
<feature type="transmembrane region" description="Helical" evidence="7">
    <location>
        <begin position="826"/>
        <end position="849"/>
    </location>
</feature>
<evidence type="ECO:0000256" key="1">
    <source>
        <dbReference type="ARBA" id="ARBA00004651"/>
    </source>
</evidence>
<feature type="domain" description="MacB-like periplasmic core" evidence="9">
    <location>
        <begin position="19"/>
        <end position="208"/>
    </location>
</feature>
<evidence type="ECO:0000256" key="5">
    <source>
        <dbReference type="ARBA" id="ARBA00023136"/>
    </source>
</evidence>
<evidence type="ECO:0000256" key="3">
    <source>
        <dbReference type="ARBA" id="ARBA00022692"/>
    </source>
</evidence>
<keyword evidence="4 7" id="KW-1133">Transmembrane helix</keyword>
<accession>A0ABR8T0F0</accession>
<comment type="caution">
    <text evidence="10">The sequence shown here is derived from an EMBL/GenBank/DDBJ whole genome shotgun (WGS) entry which is preliminary data.</text>
</comment>
<keyword evidence="3 7" id="KW-0812">Transmembrane</keyword>
<dbReference type="InterPro" id="IPR003838">
    <property type="entry name" value="ABC3_permease_C"/>
</dbReference>
<keyword evidence="11" id="KW-1185">Reference proteome</keyword>
<evidence type="ECO:0000313" key="11">
    <source>
        <dbReference type="Proteomes" id="UP000608071"/>
    </source>
</evidence>
<evidence type="ECO:0000313" key="10">
    <source>
        <dbReference type="EMBL" id="MBD7969162.1"/>
    </source>
</evidence>
<organism evidence="10 11">
    <name type="scientific">Paenibacillus gallinarum</name>
    <dbReference type="NCBI Taxonomy" id="2762232"/>
    <lineage>
        <taxon>Bacteria</taxon>
        <taxon>Bacillati</taxon>
        <taxon>Bacillota</taxon>
        <taxon>Bacilli</taxon>
        <taxon>Bacillales</taxon>
        <taxon>Paenibacillaceae</taxon>
        <taxon>Paenibacillus</taxon>
    </lineage>
</organism>
<feature type="transmembrane region" description="Helical" evidence="7">
    <location>
        <begin position="732"/>
        <end position="756"/>
    </location>
</feature>
<dbReference type="Proteomes" id="UP000608071">
    <property type="component" value="Unassembled WGS sequence"/>
</dbReference>
<dbReference type="EMBL" id="JACSQL010000006">
    <property type="protein sequence ID" value="MBD7969162.1"/>
    <property type="molecule type" value="Genomic_DNA"/>
</dbReference>
<evidence type="ECO:0000256" key="6">
    <source>
        <dbReference type="ARBA" id="ARBA00038076"/>
    </source>
</evidence>
<feature type="transmembrane region" description="Helical" evidence="7">
    <location>
        <begin position="389"/>
        <end position="408"/>
    </location>
</feature>
<comment type="similarity">
    <text evidence="6">Belongs to the ABC-4 integral membrane protein family.</text>
</comment>
<sequence>MNIVNKLTLRHLKLNKRRTLVTVLGVIISVAMFIAVITLSVSFMDLMKRQNIATEGEWHVQYQDVDKAQLNVIEADENIQSLIISKDLGYAPLQGSQNDSKPYLFIKAYNEQGFTQFPVELIEGRFPTSKNEVVISQEIASNAKVNYKVGDTLSLQVGERITTNGDESENYILKPVDPLQKVNGNIKERLQNQSTQNYTVVGIIERPTWEPVQSPGYTVLNYFDENQLSAGDKVTATVVLKKVDYSLYKHAEQLADQADIKDVAYNNALLRYYGITKNDGFRNMLLSLSVIIMTVIVIGSVALIYNAFAISVSERARHLGMLASVGATKRQKRNSVYFEGLVIGTISIPLGIIFGLVGIAITFMCINPIIQGVLGVSEKLTVTVTPSSILITCLVSMLTIFISTYIPALKASKISAIDAIRQTQDVKLTRKAVKTSKLVRRVFGMEAEIGLKNLKRNKRRYQATVFSLVISIVLFLSVTSFTGNLKKGVDLSSSGVHYDILVRMELDSEEETAELVNSITALSNVTDANYIQSLEVNSLIDKALIADELKENIKKDDSILRDGKYPYFIQIFALDDINLKAYAEKTEANYDQLIDPDQPAAIVIDKNRYEDQETRKFVETKATYLDKGDRIDLFYTDWETSEEIDMKSVKIATLTDELPLGISPSYLGNLVIVVSEQVFEELVSENMEKDRRNTLYLTSSDPIATQNSIEEMKENNIYIYNVYQNRQQEEQMVLLMSVFTYGFIVLITLISVANIFNTISTSISLRKREFAMLKSMGMTPKGFRKMINYESIFYGIKSLLYGIPISILVMYFIYRAMMNSFMFGFSLPWLSILYVILAVFLIVSAAMLYSSFKVKKENIIDALKQENI</sequence>
<feature type="domain" description="ABC3 transporter permease C-terminal" evidence="8">
    <location>
        <begin position="743"/>
        <end position="859"/>
    </location>
</feature>
<name>A0ABR8T0F0_9BACL</name>
<feature type="domain" description="ABC3 transporter permease C-terminal" evidence="8">
    <location>
        <begin position="291"/>
        <end position="415"/>
    </location>
</feature>
<reference evidence="10 11" key="1">
    <citation type="submission" date="2020-08" db="EMBL/GenBank/DDBJ databases">
        <title>A Genomic Blueprint of the Chicken Gut Microbiome.</title>
        <authorList>
            <person name="Gilroy R."/>
            <person name="Ravi A."/>
            <person name="Getino M."/>
            <person name="Pursley I."/>
            <person name="Horton D.L."/>
            <person name="Alikhan N.-F."/>
            <person name="Baker D."/>
            <person name="Gharbi K."/>
            <person name="Hall N."/>
            <person name="Watson M."/>
            <person name="Adriaenssens E.M."/>
            <person name="Foster-Nyarko E."/>
            <person name="Jarju S."/>
            <person name="Secka A."/>
            <person name="Antonio M."/>
            <person name="Oren A."/>
            <person name="Chaudhuri R."/>
            <person name="La Ragione R.M."/>
            <person name="Hildebrand F."/>
            <person name="Pallen M.J."/>
        </authorList>
    </citation>
    <scope>NUCLEOTIDE SEQUENCE [LARGE SCALE GENOMIC DNA]</scope>
    <source>
        <strain evidence="10 11">Sa2BVA9</strain>
    </source>
</reference>
<comment type="subcellular location">
    <subcellularLocation>
        <location evidence="1">Cell membrane</location>
        <topology evidence="1">Multi-pass membrane protein</topology>
    </subcellularLocation>
</comment>
<evidence type="ECO:0000256" key="7">
    <source>
        <dbReference type="SAM" id="Phobius"/>
    </source>
</evidence>
<evidence type="ECO:0000259" key="9">
    <source>
        <dbReference type="Pfam" id="PF12704"/>
    </source>
</evidence>